<dbReference type="InterPro" id="IPR002182">
    <property type="entry name" value="NB-ARC"/>
</dbReference>
<dbReference type="FunFam" id="1.10.10.10:FF:000322">
    <property type="entry name" value="Probable disease resistance protein At1g63360"/>
    <property type="match status" value="1"/>
</dbReference>
<keyword evidence="1" id="KW-0677">Repeat</keyword>
<gene>
    <name evidence="6" type="ORF">SI7747_11015119</name>
</gene>
<dbReference type="Gene3D" id="3.40.50.300">
    <property type="entry name" value="P-loop containing nucleotide triphosphate hydrolases"/>
    <property type="match status" value="1"/>
</dbReference>
<evidence type="ECO:0000313" key="7">
    <source>
        <dbReference type="Proteomes" id="UP001189122"/>
    </source>
</evidence>
<dbReference type="InterPro" id="IPR042197">
    <property type="entry name" value="Apaf_helical"/>
</dbReference>
<keyword evidence="3" id="KW-0547">Nucleotide-binding</keyword>
<name>A0A7I8JG41_SPIIN</name>
<dbReference type="Pfam" id="PF00931">
    <property type="entry name" value="NB-ARC"/>
    <property type="match status" value="1"/>
</dbReference>
<evidence type="ECO:0000256" key="2">
    <source>
        <dbReference type="ARBA" id="ARBA00022821"/>
    </source>
</evidence>
<dbReference type="InterPro" id="IPR036388">
    <property type="entry name" value="WH-like_DNA-bd_sf"/>
</dbReference>
<dbReference type="EMBL" id="LR743598">
    <property type="protein sequence ID" value="CAA2629481.1"/>
    <property type="molecule type" value="Genomic_DNA"/>
</dbReference>
<keyword evidence="2" id="KW-0611">Plant defense</keyword>
<dbReference type="GO" id="GO:0009626">
    <property type="term" value="P:plant-type hypersensitive response"/>
    <property type="evidence" value="ECO:0007669"/>
    <property type="project" value="UniProtKB-ARBA"/>
</dbReference>
<dbReference type="FunFam" id="1.10.8.430:FF:000003">
    <property type="entry name" value="Probable disease resistance protein At5g66910"/>
    <property type="match status" value="1"/>
</dbReference>
<dbReference type="Gene3D" id="1.10.10.10">
    <property type="entry name" value="Winged helix-like DNA-binding domain superfamily/Winged helix DNA-binding domain"/>
    <property type="match status" value="1"/>
</dbReference>
<dbReference type="InterPro" id="IPR027417">
    <property type="entry name" value="P-loop_NTPase"/>
</dbReference>
<dbReference type="AlphaFoldDB" id="A0A7I8JG41"/>
<dbReference type="GO" id="GO:0005524">
    <property type="term" value="F:ATP binding"/>
    <property type="evidence" value="ECO:0007669"/>
    <property type="project" value="UniProtKB-KW"/>
</dbReference>
<evidence type="ECO:0000259" key="4">
    <source>
        <dbReference type="Pfam" id="PF00931"/>
    </source>
</evidence>
<protein>
    <submittedName>
        <fullName evidence="6">Uncharacterized protein</fullName>
    </submittedName>
</protein>
<dbReference type="PANTHER" id="PTHR33463">
    <property type="entry name" value="NB-ARC DOMAIN-CONTAINING PROTEIN-RELATED"/>
    <property type="match status" value="1"/>
</dbReference>
<evidence type="ECO:0000259" key="5">
    <source>
        <dbReference type="Pfam" id="PF23559"/>
    </source>
</evidence>
<proteinExistence type="predicted"/>
<dbReference type="GO" id="GO:0002758">
    <property type="term" value="P:innate immune response-activating signaling pathway"/>
    <property type="evidence" value="ECO:0007669"/>
    <property type="project" value="UniProtKB-ARBA"/>
</dbReference>
<organism evidence="6">
    <name type="scientific">Spirodela intermedia</name>
    <name type="common">Intermediate duckweed</name>
    <dbReference type="NCBI Taxonomy" id="51605"/>
    <lineage>
        <taxon>Eukaryota</taxon>
        <taxon>Viridiplantae</taxon>
        <taxon>Streptophyta</taxon>
        <taxon>Embryophyta</taxon>
        <taxon>Tracheophyta</taxon>
        <taxon>Spermatophyta</taxon>
        <taxon>Magnoliopsida</taxon>
        <taxon>Liliopsida</taxon>
        <taxon>Araceae</taxon>
        <taxon>Lemnoideae</taxon>
        <taxon>Spirodela</taxon>
    </lineage>
</organism>
<dbReference type="Pfam" id="PF23559">
    <property type="entry name" value="WHD_DRP"/>
    <property type="match status" value="1"/>
</dbReference>
<accession>A0A7I8JG41</accession>
<reference evidence="6 7" key="1">
    <citation type="submission" date="2019-12" db="EMBL/GenBank/DDBJ databases">
        <authorList>
            <person name="Scholz U."/>
            <person name="Mascher M."/>
            <person name="Fiebig A."/>
        </authorList>
    </citation>
    <scope>NUCLEOTIDE SEQUENCE</scope>
</reference>
<keyword evidence="3" id="KW-0067">ATP-binding</keyword>
<dbReference type="InterPro" id="IPR058922">
    <property type="entry name" value="WHD_DRP"/>
</dbReference>
<keyword evidence="7" id="KW-1185">Reference proteome</keyword>
<dbReference type="SUPFAM" id="SSF52540">
    <property type="entry name" value="P-loop containing nucleoside triphosphate hydrolases"/>
    <property type="match status" value="1"/>
</dbReference>
<sequence>MEWFRNLPALREDPVRAVLISTADLVGVEKIDGYVRQIRDFLDDDTVRILGIHGMGGVGKTTLLQRVKNNFHDIGAAQRFNHVIFVTVSRAPEILTIQEQIVKQLDIKSTSSTEYGTDISQFLLNKRFLLLLDDVWEELNLHDVGVPTPCAENKCKIILTSRSKSVCCKMGTPRKLLEVEPLSESEAWILFKKNVGGDVDLDQRDQEICRHAKAVAKKCGGLPLALKIVGRTMANAVSVGEWREAERNLTRSPHLVEDMKEKVLSLLEFSFDRLPNDNTKQCLLYCCLFKEDKNISITELIHYWIGEGFLDSEYSKSTSEAEDRGKTIISSLISASLLQKGDKVDNFSSRDLLDVDDSDKYVKVHDVVREMCLWLTSSESDKYGKFLLHPGMNIDIISDLERWNDVIVCSEFFRNFYTKMRQKYVQTW</sequence>
<dbReference type="EMBL" id="CACRZD030000011">
    <property type="protein sequence ID" value="CAA6668725.1"/>
    <property type="molecule type" value="Genomic_DNA"/>
</dbReference>
<feature type="domain" description="Disease resistance protein winged helix" evidence="5">
    <location>
        <begin position="288"/>
        <end position="371"/>
    </location>
</feature>
<dbReference type="PRINTS" id="PR00364">
    <property type="entry name" value="DISEASERSIST"/>
</dbReference>
<dbReference type="InterPro" id="IPR050905">
    <property type="entry name" value="Plant_NBS-LRR"/>
</dbReference>
<evidence type="ECO:0000256" key="1">
    <source>
        <dbReference type="ARBA" id="ARBA00022737"/>
    </source>
</evidence>
<dbReference type="GO" id="GO:0042742">
    <property type="term" value="P:defense response to bacterium"/>
    <property type="evidence" value="ECO:0007669"/>
    <property type="project" value="UniProtKB-ARBA"/>
</dbReference>
<dbReference type="GO" id="GO:0043531">
    <property type="term" value="F:ADP binding"/>
    <property type="evidence" value="ECO:0007669"/>
    <property type="project" value="InterPro"/>
</dbReference>
<evidence type="ECO:0000313" key="6">
    <source>
        <dbReference type="EMBL" id="CAA2629481.1"/>
    </source>
</evidence>
<dbReference type="Proteomes" id="UP001189122">
    <property type="component" value="Unassembled WGS sequence"/>
</dbReference>
<dbReference type="FunFam" id="3.40.50.300:FF:001091">
    <property type="entry name" value="Probable disease resistance protein At1g61300"/>
    <property type="match status" value="1"/>
</dbReference>
<dbReference type="PANTHER" id="PTHR33463:SF204">
    <property type="entry name" value="NB-ARC DOMAIN-CONTAINING PROTEIN"/>
    <property type="match status" value="1"/>
</dbReference>
<dbReference type="Gene3D" id="1.10.8.430">
    <property type="entry name" value="Helical domain of apoptotic protease-activating factors"/>
    <property type="match status" value="1"/>
</dbReference>
<feature type="domain" description="NB-ARC" evidence="4">
    <location>
        <begin position="34"/>
        <end position="196"/>
    </location>
</feature>
<evidence type="ECO:0000256" key="3">
    <source>
        <dbReference type="ARBA" id="ARBA00022840"/>
    </source>
</evidence>